<evidence type="ECO:0000256" key="2">
    <source>
        <dbReference type="ARBA" id="ARBA00022801"/>
    </source>
</evidence>
<dbReference type="EMBL" id="JAVRQI010000013">
    <property type="protein sequence ID" value="MDT1063568.1"/>
    <property type="molecule type" value="Genomic_DNA"/>
</dbReference>
<protein>
    <submittedName>
        <fullName evidence="5">NUDIX hydrolase</fullName>
    </submittedName>
</protein>
<dbReference type="PROSITE" id="PS00893">
    <property type="entry name" value="NUDIX_BOX"/>
    <property type="match status" value="1"/>
</dbReference>
<dbReference type="InterPro" id="IPR000086">
    <property type="entry name" value="NUDIX_hydrolase_dom"/>
</dbReference>
<feature type="domain" description="Nudix hydrolase" evidence="4">
    <location>
        <begin position="15"/>
        <end position="144"/>
    </location>
</feature>
<dbReference type="InterPro" id="IPR015797">
    <property type="entry name" value="NUDIX_hydrolase-like_dom_sf"/>
</dbReference>
<dbReference type="PROSITE" id="PS51462">
    <property type="entry name" value="NUDIX"/>
    <property type="match status" value="1"/>
</dbReference>
<keyword evidence="6" id="KW-1185">Reference proteome</keyword>
<reference evidence="6" key="1">
    <citation type="submission" date="2023-07" db="EMBL/GenBank/DDBJ databases">
        <title>Characterization of two Paracoccaceae strains isolated from Phycosphere and proposal of Xinfangfangia lacusdiani sp. nov.</title>
        <authorList>
            <person name="Deng Y."/>
            <person name="Zhang Y.Q."/>
        </authorList>
    </citation>
    <scope>NUCLEOTIDE SEQUENCE [LARGE SCALE GENOMIC DNA]</scope>
    <source>
        <strain evidence="6">CPCC 101403</strain>
    </source>
</reference>
<evidence type="ECO:0000256" key="1">
    <source>
        <dbReference type="ARBA" id="ARBA00001946"/>
    </source>
</evidence>
<sequence length="149" mass="16845">MIPVFGPPPGRHPYRQRHGAYALLIRDGSALVTFQLAPDCEFQLPGGGIDPGESAIAALHREVYEETGWTIGTPRRLGTYRRYCFMPDYDFWAEKICSVWLARPIRRLGPPSEKGHEAHWVPLDRLEGILADPGSRAFAHALLKQIRDR</sequence>
<dbReference type="InterPro" id="IPR020476">
    <property type="entry name" value="Nudix_hydrolase"/>
</dbReference>
<dbReference type="PANTHER" id="PTHR43046">
    <property type="entry name" value="GDP-MANNOSE MANNOSYL HYDROLASE"/>
    <property type="match status" value="1"/>
</dbReference>
<dbReference type="Gene3D" id="3.90.79.10">
    <property type="entry name" value="Nucleoside Triphosphate Pyrophosphohydrolase"/>
    <property type="match status" value="1"/>
</dbReference>
<dbReference type="InterPro" id="IPR020084">
    <property type="entry name" value="NUDIX_hydrolase_CS"/>
</dbReference>
<accession>A0ABU3EH38</accession>
<evidence type="ECO:0000256" key="3">
    <source>
        <dbReference type="RuleBase" id="RU003476"/>
    </source>
</evidence>
<dbReference type="PANTHER" id="PTHR43046:SF14">
    <property type="entry name" value="MUTT_NUDIX FAMILY PROTEIN"/>
    <property type="match status" value="1"/>
</dbReference>
<comment type="similarity">
    <text evidence="3">Belongs to the Nudix hydrolase family.</text>
</comment>
<dbReference type="PRINTS" id="PR00502">
    <property type="entry name" value="NUDIXFAMILY"/>
</dbReference>
<evidence type="ECO:0000259" key="4">
    <source>
        <dbReference type="PROSITE" id="PS51462"/>
    </source>
</evidence>
<dbReference type="Pfam" id="PF00293">
    <property type="entry name" value="NUDIX"/>
    <property type="match status" value="1"/>
</dbReference>
<comment type="cofactor">
    <cofactor evidence="1">
        <name>Mg(2+)</name>
        <dbReference type="ChEBI" id="CHEBI:18420"/>
    </cofactor>
</comment>
<dbReference type="GO" id="GO:0016787">
    <property type="term" value="F:hydrolase activity"/>
    <property type="evidence" value="ECO:0007669"/>
    <property type="project" value="UniProtKB-KW"/>
</dbReference>
<proteinExistence type="inferred from homology"/>
<dbReference type="Proteomes" id="UP001251085">
    <property type="component" value="Unassembled WGS sequence"/>
</dbReference>
<name>A0ABU3EH38_9RHOB</name>
<evidence type="ECO:0000313" key="6">
    <source>
        <dbReference type="Proteomes" id="UP001251085"/>
    </source>
</evidence>
<evidence type="ECO:0000313" key="5">
    <source>
        <dbReference type="EMBL" id="MDT1063568.1"/>
    </source>
</evidence>
<keyword evidence="2 3" id="KW-0378">Hydrolase</keyword>
<organism evidence="5 6">
    <name type="scientific">Paracoccus broussonetiae</name>
    <dbReference type="NCBI Taxonomy" id="3075834"/>
    <lineage>
        <taxon>Bacteria</taxon>
        <taxon>Pseudomonadati</taxon>
        <taxon>Pseudomonadota</taxon>
        <taxon>Alphaproteobacteria</taxon>
        <taxon>Rhodobacterales</taxon>
        <taxon>Paracoccaceae</taxon>
        <taxon>Paracoccus</taxon>
    </lineage>
</organism>
<dbReference type="RefSeq" id="WP_311760656.1">
    <property type="nucleotide sequence ID" value="NZ_JAVRQI010000013.1"/>
</dbReference>
<comment type="caution">
    <text evidence="5">The sequence shown here is derived from an EMBL/GenBank/DDBJ whole genome shotgun (WGS) entry which is preliminary data.</text>
</comment>
<dbReference type="SUPFAM" id="SSF55811">
    <property type="entry name" value="Nudix"/>
    <property type="match status" value="1"/>
</dbReference>
<gene>
    <name evidence="5" type="ORF">RM190_16965</name>
</gene>